<dbReference type="Pfam" id="PF00535">
    <property type="entry name" value="Glycos_transf_2"/>
    <property type="match status" value="1"/>
</dbReference>
<dbReference type="InterPro" id="IPR007267">
    <property type="entry name" value="GtrA_DPMS_TM"/>
</dbReference>
<evidence type="ECO:0000313" key="9">
    <source>
        <dbReference type="Proteomes" id="UP000190890"/>
    </source>
</evidence>
<feature type="transmembrane region" description="Helical" evidence="5">
    <location>
        <begin position="309"/>
        <end position="329"/>
    </location>
</feature>
<dbReference type="Gene3D" id="3.90.550.10">
    <property type="entry name" value="Spore Coat Polysaccharide Biosynthesis Protein SpsA, Chain A"/>
    <property type="match status" value="1"/>
</dbReference>
<evidence type="ECO:0000256" key="1">
    <source>
        <dbReference type="ARBA" id="ARBA00004141"/>
    </source>
</evidence>
<dbReference type="AlphaFoldDB" id="A0A1S8TED0"/>
<keyword evidence="8" id="KW-0328">Glycosyltransferase</keyword>
<dbReference type="GO" id="GO:0000271">
    <property type="term" value="P:polysaccharide biosynthetic process"/>
    <property type="evidence" value="ECO:0007669"/>
    <property type="project" value="InterPro"/>
</dbReference>
<gene>
    <name evidence="8" type="ORF">CLPUN_30190</name>
</gene>
<dbReference type="CDD" id="cd04179">
    <property type="entry name" value="DPM_DPG-synthase_like"/>
    <property type="match status" value="1"/>
</dbReference>
<evidence type="ECO:0000259" key="7">
    <source>
        <dbReference type="Pfam" id="PF04138"/>
    </source>
</evidence>
<evidence type="ECO:0000256" key="4">
    <source>
        <dbReference type="ARBA" id="ARBA00023136"/>
    </source>
</evidence>
<dbReference type="PANTHER" id="PTHR10859">
    <property type="entry name" value="GLYCOSYL TRANSFERASE"/>
    <property type="match status" value="1"/>
</dbReference>
<evidence type="ECO:0000313" key="8">
    <source>
        <dbReference type="EMBL" id="OOM75982.1"/>
    </source>
</evidence>
<reference evidence="8 9" key="1">
    <citation type="submission" date="2016-05" db="EMBL/GenBank/DDBJ databases">
        <title>Microbial solvent formation.</title>
        <authorList>
            <person name="Poehlein A."/>
            <person name="Montoya Solano J.D."/>
            <person name="Flitsch S."/>
            <person name="Krabben P."/>
            <person name="Duerre P."/>
            <person name="Daniel R."/>
        </authorList>
    </citation>
    <scope>NUCLEOTIDE SEQUENCE [LARGE SCALE GENOMIC DNA]</scope>
    <source>
        <strain evidence="8 9">DSM 2619</strain>
    </source>
</reference>
<dbReference type="STRING" id="29367.CLPUN_30190"/>
<dbReference type="EMBL" id="LZZM01000179">
    <property type="protein sequence ID" value="OOM75982.1"/>
    <property type="molecule type" value="Genomic_DNA"/>
</dbReference>
<evidence type="ECO:0000256" key="2">
    <source>
        <dbReference type="ARBA" id="ARBA00022692"/>
    </source>
</evidence>
<dbReference type="GO" id="GO:0016020">
    <property type="term" value="C:membrane"/>
    <property type="evidence" value="ECO:0007669"/>
    <property type="project" value="UniProtKB-SubCell"/>
</dbReference>
<keyword evidence="4 5" id="KW-0472">Membrane</keyword>
<dbReference type="Proteomes" id="UP000190890">
    <property type="component" value="Unassembled WGS sequence"/>
</dbReference>
<dbReference type="InterPro" id="IPR029044">
    <property type="entry name" value="Nucleotide-diphossugar_trans"/>
</dbReference>
<feature type="domain" description="GtrA/DPMS transmembrane" evidence="7">
    <location>
        <begin position="221"/>
        <end position="335"/>
    </location>
</feature>
<dbReference type="EC" id="2.4.1.54" evidence="8"/>
<comment type="subcellular location">
    <subcellularLocation>
        <location evidence="1">Membrane</location>
        <topology evidence="1">Multi-pass membrane protein</topology>
    </subcellularLocation>
</comment>
<accession>A0A1S8TED0</accession>
<keyword evidence="8" id="KW-0808">Transferase</keyword>
<evidence type="ECO:0000259" key="6">
    <source>
        <dbReference type="Pfam" id="PF00535"/>
    </source>
</evidence>
<proteinExistence type="predicted"/>
<dbReference type="Pfam" id="PF04138">
    <property type="entry name" value="GtrA_DPMS_TM"/>
    <property type="match status" value="1"/>
</dbReference>
<keyword evidence="3 5" id="KW-1133">Transmembrane helix</keyword>
<dbReference type="GO" id="GO:0047267">
    <property type="term" value="F:undecaprenyl-phosphate mannosyltransferase activity"/>
    <property type="evidence" value="ECO:0007669"/>
    <property type="project" value="UniProtKB-EC"/>
</dbReference>
<feature type="domain" description="Glycosyltransferase 2-like" evidence="6">
    <location>
        <begin position="3"/>
        <end position="126"/>
    </location>
</feature>
<sequence>MVIIIPAYEPDEKLIKLVGELKEKCNSKILIVDDGSGEKYSWIFEKSEQLGAVVVRYENNKGKGGALKTAFDIVSDWKEAEEIVTADCDGQHLPEDIMKIMNQVKVNRSKIILGARHFTGKVPFRSIFGNKLTSIVFLLAKGKKIIDTQTGLRGFSNDMIPWLCSIEGDRFEYEMNMLLEAEESGYEIKETPINTVYLENNKSSHFNPLKDSIKIYMPFFKFGISSILSALLDFSLLIFIKLLTSNLFLAVAGARICSGSFNYIMNKNYVFSKGNIRNEEICFHKYVLLALVLMFMNYITLNYLCTIGINLVIAKIMTESILFLFSFLVQKKYVFINNNLKHNHVFNGSSKNK</sequence>
<evidence type="ECO:0000256" key="5">
    <source>
        <dbReference type="SAM" id="Phobius"/>
    </source>
</evidence>
<evidence type="ECO:0000256" key="3">
    <source>
        <dbReference type="ARBA" id="ARBA00022989"/>
    </source>
</evidence>
<feature type="transmembrane region" description="Helical" evidence="5">
    <location>
        <begin position="286"/>
        <end position="303"/>
    </location>
</feature>
<keyword evidence="2 5" id="KW-0812">Transmembrane</keyword>
<name>A0A1S8TED0_9CLOT</name>
<dbReference type="RefSeq" id="WP_077848092.1">
    <property type="nucleotide sequence ID" value="NZ_LZZM01000179.1"/>
</dbReference>
<keyword evidence="9" id="KW-1185">Reference proteome</keyword>
<dbReference type="SUPFAM" id="SSF53448">
    <property type="entry name" value="Nucleotide-diphospho-sugar transferases"/>
    <property type="match status" value="1"/>
</dbReference>
<comment type="caution">
    <text evidence="8">The sequence shown here is derived from an EMBL/GenBank/DDBJ whole genome shotgun (WGS) entry which is preliminary data.</text>
</comment>
<dbReference type="OrthoDB" id="9810303at2"/>
<dbReference type="GO" id="GO:0006487">
    <property type="term" value="P:protein N-linked glycosylation"/>
    <property type="evidence" value="ECO:0007669"/>
    <property type="project" value="TreeGrafter"/>
</dbReference>
<feature type="transmembrane region" description="Helical" evidence="5">
    <location>
        <begin position="219"/>
        <end position="240"/>
    </location>
</feature>
<protein>
    <submittedName>
        <fullName evidence="8">Undecaprenyl-phosphate mannosyltransferase</fullName>
        <ecNumber evidence="8">2.4.1.54</ecNumber>
    </submittedName>
</protein>
<dbReference type="PANTHER" id="PTHR10859:SF114">
    <property type="entry name" value="DOLICHOL-PHOSPHATE MANNOSYLTRANSFERASE"/>
    <property type="match status" value="1"/>
</dbReference>
<dbReference type="InterPro" id="IPR001173">
    <property type="entry name" value="Glyco_trans_2-like"/>
</dbReference>
<organism evidence="8 9">
    <name type="scientific">Clostridium puniceum</name>
    <dbReference type="NCBI Taxonomy" id="29367"/>
    <lineage>
        <taxon>Bacteria</taxon>
        <taxon>Bacillati</taxon>
        <taxon>Bacillota</taxon>
        <taxon>Clostridia</taxon>
        <taxon>Eubacteriales</taxon>
        <taxon>Clostridiaceae</taxon>
        <taxon>Clostridium</taxon>
    </lineage>
</organism>